<evidence type="ECO:0000256" key="3">
    <source>
        <dbReference type="SAM" id="MobiDB-lite"/>
    </source>
</evidence>
<comment type="similarity">
    <text evidence="1">Belongs to the MlaA family.</text>
</comment>
<dbReference type="GO" id="GO:0120010">
    <property type="term" value="P:intermembrane phospholipid transfer"/>
    <property type="evidence" value="ECO:0007669"/>
    <property type="project" value="TreeGrafter"/>
</dbReference>
<dbReference type="PRINTS" id="PR01805">
    <property type="entry name" value="VACJLIPOPROT"/>
</dbReference>
<dbReference type="Pfam" id="PF04333">
    <property type="entry name" value="MlaA"/>
    <property type="match status" value="1"/>
</dbReference>
<evidence type="ECO:0000256" key="4">
    <source>
        <dbReference type="SAM" id="SignalP"/>
    </source>
</evidence>
<dbReference type="OrthoDB" id="9785326at2"/>
<feature type="chain" id="PRO_5003327180" evidence="4">
    <location>
        <begin position="27"/>
        <end position="292"/>
    </location>
</feature>
<dbReference type="GO" id="GO:0016020">
    <property type="term" value="C:membrane"/>
    <property type="evidence" value="ECO:0007669"/>
    <property type="project" value="InterPro"/>
</dbReference>
<protein>
    <submittedName>
        <fullName evidence="5">Lipoprotein</fullName>
    </submittedName>
</protein>
<dbReference type="AlphaFoldDB" id="F5RDQ3"/>
<feature type="signal peptide" evidence="4">
    <location>
        <begin position="1"/>
        <end position="26"/>
    </location>
</feature>
<sequence>MTKTNKQSNMNLRAVLAATAAATVLAGCATSGNPKDPIEGYNRAMFSFNETVDKAVIKPVAQGYNYVTPQPVQTGVSNFFGNLADIWTSVNNLLQGKPGDALSDAGRVLINSTVGILGLFDVATPMGLEKHEEDFGQTLGRWGVGDGAYVVLPILGPRTVRDTVGLAADIYTDPVRDADAHRGYRNTAIALRAIDTRADLLKAEDALEAAALDKYAYVRDAYLQHRRSAIYDGNPPRQADDAALPSLPADSLTSNEPVESTWNLLLVGQSDMLDVKALETPEPAEAAAPAAE</sequence>
<keyword evidence="5" id="KW-0449">Lipoprotein</keyword>
<dbReference type="STRING" id="1000565.METUNv1_02420"/>
<gene>
    <name evidence="5" type="ORF">METUNv1_02420</name>
</gene>
<comment type="caution">
    <text evidence="5">The sequence shown here is derived from an EMBL/GenBank/DDBJ whole genome shotgun (WGS) entry which is preliminary data.</text>
</comment>
<name>F5RDQ3_METUF</name>
<evidence type="ECO:0000256" key="2">
    <source>
        <dbReference type="ARBA" id="ARBA00022729"/>
    </source>
</evidence>
<proteinExistence type="inferred from homology"/>
<dbReference type="Proteomes" id="UP000005019">
    <property type="component" value="Unassembled WGS sequence"/>
</dbReference>
<dbReference type="PANTHER" id="PTHR30035:SF3">
    <property type="entry name" value="INTERMEMBRANE PHOSPHOLIPID TRANSPORT SYSTEM LIPOPROTEIN MLAA"/>
    <property type="match status" value="1"/>
</dbReference>
<evidence type="ECO:0000256" key="1">
    <source>
        <dbReference type="ARBA" id="ARBA00010634"/>
    </source>
</evidence>
<keyword evidence="6" id="KW-1185">Reference proteome</keyword>
<evidence type="ECO:0000313" key="6">
    <source>
        <dbReference type="Proteomes" id="UP000005019"/>
    </source>
</evidence>
<reference evidence="5 6" key="1">
    <citation type="journal article" date="2011" name="J. Bacteriol.">
        <title>Genome sequence of Methyloversatilis universalis FAM5T, a methylotrophic representative of the order Rhodocyclales.</title>
        <authorList>
            <person name="Kittichotirat W."/>
            <person name="Good N.M."/>
            <person name="Hall R."/>
            <person name="Bringel F."/>
            <person name="Lajus A."/>
            <person name="Medigue C."/>
            <person name="Smalley N.E."/>
            <person name="Beck D."/>
            <person name="Bumgarner R."/>
            <person name="Vuilleumier S."/>
            <person name="Kalyuzhnaya M.G."/>
        </authorList>
    </citation>
    <scope>NUCLEOTIDE SEQUENCE [LARGE SCALE GENOMIC DNA]</scope>
    <source>
        <strain evidence="6">ATCC BAA-1314 / JCM 13912 / FAM5</strain>
    </source>
</reference>
<keyword evidence="2 4" id="KW-0732">Signal</keyword>
<feature type="compositionally biased region" description="Low complexity" evidence="3">
    <location>
        <begin position="241"/>
        <end position="252"/>
    </location>
</feature>
<dbReference type="InterPro" id="IPR007428">
    <property type="entry name" value="MlaA"/>
</dbReference>
<dbReference type="PANTHER" id="PTHR30035">
    <property type="entry name" value="LIPOPROTEIN VACJ-RELATED"/>
    <property type="match status" value="1"/>
</dbReference>
<organism evidence="5 6">
    <name type="scientific">Methyloversatilis universalis (strain ATCC BAA-1314 / DSM 25237 / JCM 13912 / CCUG 52030 / FAM5)</name>
    <dbReference type="NCBI Taxonomy" id="1000565"/>
    <lineage>
        <taxon>Bacteria</taxon>
        <taxon>Pseudomonadati</taxon>
        <taxon>Pseudomonadota</taxon>
        <taxon>Betaproteobacteria</taxon>
        <taxon>Nitrosomonadales</taxon>
        <taxon>Sterolibacteriaceae</taxon>
        <taxon>Methyloversatilis</taxon>
    </lineage>
</organism>
<dbReference type="PROSITE" id="PS51257">
    <property type="entry name" value="PROKAR_LIPOPROTEIN"/>
    <property type="match status" value="1"/>
</dbReference>
<dbReference type="RefSeq" id="WP_008061996.1">
    <property type="nucleotide sequence ID" value="NZ_AFHG01000052.1"/>
</dbReference>
<feature type="region of interest" description="Disordered" evidence="3">
    <location>
        <begin position="232"/>
        <end position="255"/>
    </location>
</feature>
<accession>F5RDQ3</accession>
<dbReference type="EMBL" id="AFHG01000052">
    <property type="protein sequence ID" value="EGK71034.1"/>
    <property type="molecule type" value="Genomic_DNA"/>
</dbReference>
<dbReference type="eggNOG" id="COG2853">
    <property type="taxonomic scope" value="Bacteria"/>
</dbReference>
<evidence type="ECO:0000313" key="5">
    <source>
        <dbReference type="EMBL" id="EGK71034.1"/>
    </source>
</evidence>